<comment type="caution">
    <text evidence="1">The sequence shown here is derived from an EMBL/GenBank/DDBJ whole genome shotgun (WGS) entry which is preliminary data.</text>
</comment>
<dbReference type="Proteomes" id="UP000257109">
    <property type="component" value="Unassembled WGS sequence"/>
</dbReference>
<reference evidence="1" key="1">
    <citation type="submission" date="2018-05" db="EMBL/GenBank/DDBJ databases">
        <title>Draft genome of Mucuna pruriens seed.</title>
        <authorList>
            <person name="Nnadi N.E."/>
            <person name="Vos R."/>
            <person name="Hasami M.H."/>
            <person name="Devisetty U.K."/>
            <person name="Aguiy J.C."/>
        </authorList>
    </citation>
    <scope>NUCLEOTIDE SEQUENCE [LARGE SCALE GENOMIC DNA]</scope>
    <source>
        <strain evidence="1">JCA_2017</strain>
    </source>
</reference>
<proteinExistence type="predicted"/>
<sequence length="249" mass="28247">MLVEQEWGGGSLWFLSVNIETPSLSKIVRDDYWMLESANSPLFTEIFDEETWRLLGLRLRPTEECIHQPPMGYQSLEGVILLNLGIGKYLLGNGAPSKIKVSWASFKESILRKYFPVSSKNQSEFEFLYLYQGAMSSSKNQSEFEFLYLYQGAMSVDKYITHLTLVVSSLDHQLDVSSAMVRTMLFNKLGHILRDCITLSRPRPIDSTTRSVKPTTVRCVFAMSGAETSKSNNIISNECDSWKSPICII</sequence>
<dbReference type="EMBL" id="QJKJ01009142">
    <property type="protein sequence ID" value="RDX77554.1"/>
    <property type="molecule type" value="Genomic_DNA"/>
</dbReference>
<gene>
    <name evidence="1" type="ORF">CR513_42307</name>
</gene>
<keyword evidence="2" id="KW-1185">Reference proteome</keyword>
<accession>A0A371FGU9</accession>
<protein>
    <recommendedName>
        <fullName evidence="3">Retrotransposon gag domain-containing protein</fullName>
    </recommendedName>
</protein>
<evidence type="ECO:0000313" key="2">
    <source>
        <dbReference type="Proteomes" id="UP000257109"/>
    </source>
</evidence>
<name>A0A371FGU9_MUCPR</name>
<evidence type="ECO:0008006" key="3">
    <source>
        <dbReference type="Google" id="ProtNLM"/>
    </source>
</evidence>
<organism evidence="1 2">
    <name type="scientific">Mucuna pruriens</name>
    <name type="common">Velvet bean</name>
    <name type="synonym">Dolichos pruriens</name>
    <dbReference type="NCBI Taxonomy" id="157652"/>
    <lineage>
        <taxon>Eukaryota</taxon>
        <taxon>Viridiplantae</taxon>
        <taxon>Streptophyta</taxon>
        <taxon>Embryophyta</taxon>
        <taxon>Tracheophyta</taxon>
        <taxon>Spermatophyta</taxon>
        <taxon>Magnoliopsida</taxon>
        <taxon>eudicotyledons</taxon>
        <taxon>Gunneridae</taxon>
        <taxon>Pentapetalae</taxon>
        <taxon>rosids</taxon>
        <taxon>fabids</taxon>
        <taxon>Fabales</taxon>
        <taxon>Fabaceae</taxon>
        <taxon>Papilionoideae</taxon>
        <taxon>50 kb inversion clade</taxon>
        <taxon>NPAAA clade</taxon>
        <taxon>indigoferoid/millettioid clade</taxon>
        <taxon>Phaseoleae</taxon>
        <taxon>Mucuna</taxon>
    </lineage>
</organism>
<evidence type="ECO:0000313" key="1">
    <source>
        <dbReference type="EMBL" id="RDX77554.1"/>
    </source>
</evidence>
<feature type="non-terminal residue" evidence="1">
    <location>
        <position position="1"/>
    </location>
</feature>
<dbReference type="AlphaFoldDB" id="A0A371FGU9"/>